<feature type="region of interest" description="Disordered" evidence="1">
    <location>
        <begin position="1"/>
        <end position="40"/>
    </location>
</feature>
<dbReference type="PANTHER" id="PTHR42070:SF1">
    <property type="entry name" value="FILAMENT ASSOCIATED PROTEIN, PUTATIVE (AFU_ORTHOLOGUE AFUA_8G06630)-RELATED"/>
    <property type="match status" value="1"/>
</dbReference>
<protein>
    <recommendedName>
        <fullName evidence="4">BZIP domain-containing protein</fullName>
    </recommendedName>
</protein>
<feature type="compositionally biased region" description="Low complexity" evidence="1">
    <location>
        <begin position="1"/>
        <end position="14"/>
    </location>
</feature>
<dbReference type="OrthoDB" id="4505928at2759"/>
<evidence type="ECO:0008006" key="4">
    <source>
        <dbReference type="Google" id="ProtNLM"/>
    </source>
</evidence>
<accession>A0A8H3PL01</accession>
<evidence type="ECO:0000256" key="1">
    <source>
        <dbReference type="SAM" id="MobiDB-lite"/>
    </source>
</evidence>
<comment type="caution">
    <text evidence="2">The sequence shown here is derived from an EMBL/GenBank/DDBJ whole genome shotgun (WGS) entry which is preliminary data.</text>
</comment>
<dbReference type="EMBL" id="CAJPDR010000923">
    <property type="protein sequence ID" value="CAF9943205.1"/>
    <property type="molecule type" value="Genomic_DNA"/>
</dbReference>
<dbReference type="PANTHER" id="PTHR42070">
    <property type="entry name" value="FILAMENT ASSOCIATED PROTEIN, PUTATIVE (AFU_ORTHOLOGUE AFUA_8G06630)-RELATED"/>
    <property type="match status" value="1"/>
</dbReference>
<dbReference type="CDD" id="cd14688">
    <property type="entry name" value="bZIP_YAP"/>
    <property type="match status" value="1"/>
</dbReference>
<organism evidence="2 3">
    <name type="scientific">Alectoria fallacina</name>
    <dbReference type="NCBI Taxonomy" id="1903189"/>
    <lineage>
        <taxon>Eukaryota</taxon>
        <taxon>Fungi</taxon>
        <taxon>Dikarya</taxon>
        <taxon>Ascomycota</taxon>
        <taxon>Pezizomycotina</taxon>
        <taxon>Lecanoromycetes</taxon>
        <taxon>OSLEUM clade</taxon>
        <taxon>Lecanoromycetidae</taxon>
        <taxon>Lecanorales</taxon>
        <taxon>Lecanorineae</taxon>
        <taxon>Parmeliaceae</taxon>
        <taxon>Alectoria</taxon>
    </lineage>
</organism>
<keyword evidence="3" id="KW-1185">Reference proteome</keyword>
<name>A0A8H3PL01_9LECA</name>
<evidence type="ECO:0000313" key="2">
    <source>
        <dbReference type="EMBL" id="CAF9943205.1"/>
    </source>
</evidence>
<dbReference type="Gene3D" id="1.20.5.170">
    <property type="match status" value="1"/>
</dbReference>
<proteinExistence type="predicted"/>
<reference evidence="2" key="1">
    <citation type="submission" date="2021-03" db="EMBL/GenBank/DDBJ databases">
        <authorList>
            <person name="Tagirdzhanova G."/>
        </authorList>
    </citation>
    <scope>NUCLEOTIDE SEQUENCE</scope>
</reference>
<dbReference type="AlphaFoldDB" id="A0A8H3PL01"/>
<dbReference type="Proteomes" id="UP000664203">
    <property type="component" value="Unassembled WGS sequence"/>
</dbReference>
<gene>
    <name evidence="2" type="ORF">ALECFALPRED_010837</name>
</gene>
<sequence length="245" mass="27370">MAATPSSSPDQQHPSPNPPTSNPAPSAARIRENQRRSRARRKEYLQELEQKLRKCEQAGVEASVDIQLAARKVAEENKRLREENGRLRGEGKRLRGEMEKMRTIVEANRPGMMGGSADGEHVAGLSSHEIEDVEPEDKSQLQGSMDRQMEETTTTTGNEEIYADLTPTRPEQSPEVSYISRNDEMVLGDDTSSCEYAAHIITSMRADISTDDVRADLGCSGDVREWRKCKVDNSKLFVAMDRYTG</sequence>
<evidence type="ECO:0000313" key="3">
    <source>
        <dbReference type="Proteomes" id="UP000664203"/>
    </source>
</evidence>